<protein>
    <recommendedName>
        <fullName evidence="9">Peptidase S26 domain-containing protein</fullName>
    </recommendedName>
</protein>
<evidence type="ECO:0000256" key="5">
    <source>
        <dbReference type="ARBA" id="ARBA00023136"/>
    </source>
</evidence>
<dbReference type="SUPFAM" id="SSF51306">
    <property type="entry name" value="LexA/Signal peptidase"/>
    <property type="match status" value="1"/>
</dbReference>
<dbReference type="CDD" id="cd06530">
    <property type="entry name" value="S26_SPase_I"/>
    <property type="match status" value="1"/>
</dbReference>
<feature type="transmembrane region" description="Helical" evidence="8">
    <location>
        <begin position="434"/>
        <end position="454"/>
    </location>
</feature>
<keyword evidence="4" id="KW-0496">Mitochondrion</keyword>
<feature type="transmembrane region" description="Helical" evidence="8">
    <location>
        <begin position="313"/>
        <end position="335"/>
    </location>
</feature>
<dbReference type="PANTHER" id="PTHR12383">
    <property type="entry name" value="PROTEASE FAMILY S26 MITOCHONDRIAL INNER MEMBRANE PROTEASE-RELATED"/>
    <property type="match status" value="1"/>
</dbReference>
<evidence type="ECO:0000256" key="6">
    <source>
        <dbReference type="ARBA" id="ARBA00038445"/>
    </source>
</evidence>
<keyword evidence="5 8" id="KW-0472">Membrane</keyword>
<reference evidence="10 11" key="1">
    <citation type="submission" date="2020-04" db="EMBL/GenBank/DDBJ databases">
        <title>Perkinsus olseni comparative genomics.</title>
        <authorList>
            <person name="Bogema D.R."/>
        </authorList>
    </citation>
    <scope>NUCLEOTIDE SEQUENCE [LARGE SCALE GENOMIC DNA]</scope>
    <source>
        <strain evidence="10 11">ATCC PRA-207</strain>
    </source>
</reference>
<proteinExistence type="inferred from homology"/>
<dbReference type="Proteomes" id="UP000553632">
    <property type="component" value="Unassembled WGS sequence"/>
</dbReference>
<evidence type="ECO:0000313" key="10">
    <source>
        <dbReference type="EMBL" id="KAF4704741.1"/>
    </source>
</evidence>
<dbReference type="PANTHER" id="PTHR12383:SF16">
    <property type="entry name" value="MITOCHONDRIAL INNER MEMBRANE PROTEASE SUBUNIT 1"/>
    <property type="match status" value="1"/>
</dbReference>
<dbReference type="GO" id="GO:0006465">
    <property type="term" value="P:signal peptide processing"/>
    <property type="evidence" value="ECO:0007669"/>
    <property type="project" value="InterPro"/>
</dbReference>
<evidence type="ECO:0000313" key="11">
    <source>
        <dbReference type="Proteomes" id="UP000553632"/>
    </source>
</evidence>
<feature type="active site" evidence="7">
    <location>
        <position position="48"/>
    </location>
</feature>
<dbReference type="InterPro" id="IPR019533">
    <property type="entry name" value="Peptidase_S26"/>
</dbReference>
<dbReference type="GO" id="GO:0004252">
    <property type="term" value="F:serine-type endopeptidase activity"/>
    <property type="evidence" value="ECO:0007669"/>
    <property type="project" value="InterPro"/>
</dbReference>
<keyword evidence="11" id="KW-1185">Reference proteome</keyword>
<accession>A0A7J6Q9P6</accession>
<organism evidence="10 11">
    <name type="scientific">Perkinsus olseni</name>
    <name type="common">Perkinsus atlanticus</name>
    <dbReference type="NCBI Taxonomy" id="32597"/>
    <lineage>
        <taxon>Eukaryota</taxon>
        <taxon>Sar</taxon>
        <taxon>Alveolata</taxon>
        <taxon>Perkinsozoa</taxon>
        <taxon>Perkinsea</taxon>
        <taxon>Perkinsida</taxon>
        <taxon>Perkinsidae</taxon>
        <taxon>Perkinsus</taxon>
    </lineage>
</organism>
<feature type="domain" description="Peptidase S26" evidence="9">
    <location>
        <begin position="27"/>
        <end position="104"/>
    </location>
</feature>
<comment type="subcellular location">
    <subcellularLocation>
        <location evidence="1">Mitochondrion inner membrane</location>
    </subcellularLocation>
</comment>
<dbReference type="OMA" id="YLMARTD"/>
<name>A0A7J6Q9P6_PEROL</name>
<keyword evidence="2" id="KW-0999">Mitochondrion inner membrane</keyword>
<feature type="active site" evidence="7">
    <location>
        <position position="91"/>
    </location>
</feature>
<sequence length="600" mass="65821">MATAVAATTAGGGFKEALLYGWKWIQFAGLLHCTQEYIFDFSTTQGGSMEPSIRSEGCVLFYDKVFPRLKGYTKGDVVIATAPHGGHQICKRIAGVAGDRVPVHRRGKEVYFRIPPGHVWLLGDNPEKSLDSRAYGPVPEALLKGRVRAKVWPPSHPSTSMTAATTTTTALFDVDTLALLLTIFVIYSNTIKRRKWWMDVSLKPPSLLVYHKDQRSSSSSTRLARLGEVSDTITGATPGRGVEQLPYFFSLEVIMFTPMALGVSLGVVILTRYFTGRRNPYSPFFLGAVLCMVFPVLLSAWRAARSSNGNQVASLLAALIITPIACFNTSALFGVDPPQPNFPLSPEQQALLNELGMEKLVPILRGIAHTMLYVGLLLAVYTIVGHSRRSEQQQQGSGQTARSRETCNSICRDAPQEAAAESVDKAPLATRERLVLYFAFLSPMAIPLFISPLTSPLPSAVPSEFITCCLAIFIIDFRVYMMFPGVVQHWLLSRADSAAAGGGGLELETRYMRALYTAFECAVVPRFITVFIELDMALRIIPTNPENTQGHQCGMVYGATTCGGYEVVQDLRWDVDTCLGGDHLWHFGVSIKSSTTNKKE</sequence>
<dbReference type="Pfam" id="PF10502">
    <property type="entry name" value="Peptidase_S26"/>
    <property type="match status" value="2"/>
</dbReference>
<gene>
    <name evidence="10" type="ORF">FOZ63_020258</name>
</gene>
<keyword evidence="8" id="KW-1133">Transmembrane helix</keyword>
<dbReference type="Gene3D" id="2.10.109.10">
    <property type="entry name" value="Umud Fragment, subunit A"/>
    <property type="match status" value="1"/>
</dbReference>
<dbReference type="InterPro" id="IPR000223">
    <property type="entry name" value="Pept_S26A_signal_pept_1"/>
</dbReference>
<evidence type="ECO:0000256" key="2">
    <source>
        <dbReference type="ARBA" id="ARBA00022792"/>
    </source>
</evidence>
<keyword evidence="8" id="KW-0812">Transmembrane</keyword>
<evidence type="ECO:0000259" key="9">
    <source>
        <dbReference type="Pfam" id="PF10502"/>
    </source>
</evidence>
<comment type="similarity">
    <text evidence="6">Belongs to the peptidase S26 family. IMP1 subfamily.</text>
</comment>
<dbReference type="InterPro" id="IPR052064">
    <property type="entry name" value="Mito_IMP1_subunit"/>
</dbReference>
<evidence type="ECO:0000256" key="4">
    <source>
        <dbReference type="ARBA" id="ARBA00023128"/>
    </source>
</evidence>
<feature type="transmembrane region" description="Helical" evidence="8">
    <location>
        <begin position="281"/>
        <end position="301"/>
    </location>
</feature>
<evidence type="ECO:0000256" key="8">
    <source>
        <dbReference type="SAM" id="Phobius"/>
    </source>
</evidence>
<comment type="caution">
    <text evidence="10">The sequence shown here is derived from an EMBL/GenBank/DDBJ whole genome shotgun (WGS) entry which is preliminary data.</text>
</comment>
<dbReference type="EMBL" id="JABANO010034681">
    <property type="protein sequence ID" value="KAF4704741.1"/>
    <property type="molecule type" value="Genomic_DNA"/>
</dbReference>
<evidence type="ECO:0000256" key="7">
    <source>
        <dbReference type="PIRSR" id="PIRSR600223-1"/>
    </source>
</evidence>
<dbReference type="PRINTS" id="PR00727">
    <property type="entry name" value="LEADERPTASE"/>
</dbReference>
<dbReference type="GO" id="GO:0006627">
    <property type="term" value="P:protein processing involved in protein targeting to mitochondrion"/>
    <property type="evidence" value="ECO:0007669"/>
    <property type="project" value="TreeGrafter"/>
</dbReference>
<dbReference type="InterPro" id="IPR036286">
    <property type="entry name" value="LexA/Signal_pep-like_sf"/>
</dbReference>
<feature type="transmembrane region" description="Helical" evidence="8">
    <location>
        <begin position="363"/>
        <end position="384"/>
    </location>
</feature>
<feature type="domain" description="Peptidase S26" evidence="9">
    <location>
        <begin position="113"/>
        <end position="152"/>
    </location>
</feature>
<feature type="transmembrane region" description="Helical" evidence="8">
    <location>
        <begin position="460"/>
        <end position="481"/>
    </location>
</feature>
<dbReference type="GO" id="GO:0042720">
    <property type="term" value="C:mitochondrial inner membrane peptidase complex"/>
    <property type="evidence" value="ECO:0007669"/>
    <property type="project" value="TreeGrafter"/>
</dbReference>
<feature type="transmembrane region" description="Helical" evidence="8">
    <location>
        <begin position="170"/>
        <end position="188"/>
    </location>
</feature>
<evidence type="ECO:0000256" key="1">
    <source>
        <dbReference type="ARBA" id="ARBA00004273"/>
    </source>
</evidence>
<evidence type="ECO:0000256" key="3">
    <source>
        <dbReference type="ARBA" id="ARBA00022801"/>
    </source>
</evidence>
<dbReference type="AlphaFoldDB" id="A0A7J6Q9P6"/>
<keyword evidence="3" id="KW-0378">Hydrolase</keyword>
<feature type="transmembrane region" description="Helical" evidence="8">
    <location>
        <begin position="253"/>
        <end position="275"/>
    </location>
</feature>